<dbReference type="Pfam" id="PF12796">
    <property type="entry name" value="Ank_2"/>
    <property type="match status" value="2"/>
</dbReference>
<name>A0A1Q9D1G8_SYMMI</name>
<evidence type="ECO:0000256" key="2">
    <source>
        <dbReference type="ARBA" id="ARBA00023043"/>
    </source>
</evidence>
<comment type="caution">
    <text evidence="5">The sequence shown here is derived from an EMBL/GenBank/DDBJ whole genome shotgun (WGS) entry which is preliminary data.</text>
</comment>
<dbReference type="SUPFAM" id="SSF48403">
    <property type="entry name" value="Ankyrin repeat"/>
    <property type="match status" value="1"/>
</dbReference>
<dbReference type="Gene3D" id="1.25.40.20">
    <property type="entry name" value="Ankyrin repeat-containing domain"/>
    <property type="match status" value="3"/>
</dbReference>
<dbReference type="EMBL" id="LSRX01000783">
    <property type="protein sequence ID" value="OLP88993.1"/>
    <property type="molecule type" value="Genomic_DNA"/>
</dbReference>
<dbReference type="SMART" id="SM00248">
    <property type="entry name" value="ANK"/>
    <property type="match status" value="5"/>
</dbReference>
<dbReference type="PROSITE" id="PS50053">
    <property type="entry name" value="UBIQUITIN_2"/>
    <property type="match status" value="1"/>
</dbReference>
<keyword evidence="6" id="KW-1185">Reference proteome</keyword>
<protein>
    <submittedName>
        <fullName evidence="5">Ankyrin repeat domain-containing protein 17</fullName>
    </submittedName>
</protein>
<dbReference type="PROSITE" id="PS50297">
    <property type="entry name" value="ANK_REP_REGION"/>
    <property type="match status" value="5"/>
</dbReference>
<proteinExistence type="predicted"/>
<dbReference type="InterPro" id="IPR000626">
    <property type="entry name" value="Ubiquitin-like_dom"/>
</dbReference>
<gene>
    <name evidence="5" type="primary">ANKRD17</name>
    <name evidence="5" type="ORF">AK812_SmicGene29592</name>
</gene>
<organism evidence="5 6">
    <name type="scientific">Symbiodinium microadriaticum</name>
    <name type="common">Dinoflagellate</name>
    <name type="synonym">Zooxanthella microadriatica</name>
    <dbReference type="NCBI Taxonomy" id="2951"/>
    <lineage>
        <taxon>Eukaryota</taxon>
        <taxon>Sar</taxon>
        <taxon>Alveolata</taxon>
        <taxon>Dinophyceae</taxon>
        <taxon>Suessiales</taxon>
        <taxon>Symbiodiniaceae</taxon>
        <taxon>Symbiodinium</taxon>
    </lineage>
</organism>
<reference evidence="5 6" key="1">
    <citation type="submission" date="2016-02" db="EMBL/GenBank/DDBJ databases">
        <title>Genome analysis of coral dinoflagellate symbionts highlights evolutionary adaptations to a symbiotic lifestyle.</title>
        <authorList>
            <person name="Aranda M."/>
            <person name="Li Y."/>
            <person name="Liew Y.J."/>
            <person name="Baumgarten S."/>
            <person name="Simakov O."/>
            <person name="Wilson M."/>
            <person name="Piel J."/>
            <person name="Ashoor H."/>
            <person name="Bougouffa S."/>
            <person name="Bajic V.B."/>
            <person name="Ryu T."/>
            <person name="Ravasi T."/>
            <person name="Bayer T."/>
            <person name="Micklem G."/>
            <person name="Kim H."/>
            <person name="Bhak J."/>
            <person name="Lajeunesse T.C."/>
            <person name="Voolstra C.R."/>
        </authorList>
    </citation>
    <scope>NUCLEOTIDE SEQUENCE [LARGE SCALE GENOMIC DNA]</scope>
    <source>
        <strain evidence="5 6">CCMP2467</strain>
    </source>
</reference>
<dbReference type="PANTHER" id="PTHR24166">
    <property type="entry name" value="ROLLING PEBBLES, ISOFORM B"/>
    <property type="match status" value="1"/>
</dbReference>
<evidence type="ECO:0000313" key="6">
    <source>
        <dbReference type="Proteomes" id="UP000186817"/>
    </source>
</evidence>
<evidence type="ECO:0000313" key="5">
    <source>
        <dbReference type="EMBL" id="OLP88993.1"/>
    </source>
</evidence>
<keyword evidence="2 3" id="KW-0040">ANK repeat</keyword>
<dbReference type="PRINTS" id="PR01415">
    <property type="entry name" value="ANKYRIN"/>
</dbReference>
<feature type="repeat" description="ANK" evidence="3">
    <location>
        <begin position="551"/>
        <end position="583"/>
    </location>
</feature>
<feature type="repeat" description="ANK" evidence="3">
    <location>
        <begin position="617"/>
        <end position="649"/>
    </location>
</feature>
<evidence type="ECO:0000259" key="4">
    <source>
        <dbReference type="PROSITE" id="PS50053"/>
    </source>
</evidence>
<dbReference type="PANTHER" id="PTHR24166:SF48">
    <property type="entry name" value="PROTEIN VAPYRIN"/>
    <property type="match status" value="1"/>
</dbReference>
<sequence length="709" mass="78149">MPLVVNKEAYIDDHAADADASADPDLLEQDCIYLDVEFVETCAFMGYEIASEGAVRVSGHSSMEDLSPSEPSSSIPLDIAGELLGEVYSSGACVGRGAWHLSFCYSEHKTLVFELLERRVLLPMQVKGIGSFQLSEAALDEALETRKDSKKETPEIQIYSGKKEILGNLRVTIHFEMTTVAERARQEAGEELVPFAAESSPLRDFAKKQLKKAEGEKTDDEEMAETRDLVDRMLVLRRSDRFEKWMDVFEIFDLEEYVDLKLLESKKRAIALRLHPDKVDDEMADFCGGRDRVYEAYYFLDEEPAPSLGQSPAKLAWPLPVRFREALVAQKGSESGSLPRTSAAPRKDAAISRTLWPNVDPTPTCPPPASLLFVRWFSHFAKMLRLRMLSGEAVTSIPVEEIHDVRALKQRLAQRHGLPPRFRQRVLFQGEILEDTVTLDSPMNLDLVVLPFAEVSQGHIDDLVAAAFHCSVSQVESMLQLPQHPDLISLIIASSQGHVEVTRLLVEAGADTNLADNNGCTALMSASGNGHVEVTRLLLEAGADTHLGNNRRFTALMSASRNGHVEVTRLLVEAGADTNLADNDGDTALMAASWNGHVEVTRLLVEAGADTNLADNDGDTALMAASWNGHVEVTRLLVEAGADRNLARNIFTVFMRLKNCLSYATSEFEPRFMGSYKWGPVFGPPCPCCRTSRSRAAGPKAVGQLSVFS</sequence>
<dbReference type="AlphaFoldDB" id="A0A1Q9D1G8"/>
<dbReference type="Gene3D" id="3.10.20.90">
    <property type="entry name" value="Phosphatidylinositol 3-kinase Catalytic Subunit, Chain A, domain 1"/>
    <property type="match status" value="1"/>
</dbReference>
<evidence type="ECO:0000256" key="1">
    <source>
        <dbReference type="ARBA" id="ARBA00022737"/>
    </source>
</evidence>
<dbReference type="InterPro" id="IPR002110">
    <property type="entry name" value="Ankyrin_rpt"/>
</dbReference>
<evidence type="ECO:0000256" key="3">
    <source>
        <dbReference type="PROSITE-ProRule" id="PRU00023"/>
    </source>
</evidence>
<dbReference type="Pfam" id="PF00240">
    <property type="entry name" value="ubiquitin"/>
    <property type="match status" value="1"/>
</dbReference>
<accession>A0A1Q9D1G8</accession>
<feature type="repeat" description="ANK" evidence="3">
    <location>
        <begin position="518"/>
        <end position="550"/>
    </location>
</feature>
<dbReference type="SUPFAM" id="SSF54236">
    <property type="entry name" value="Ubiquitin-like"/>
    <property type="match status" value="1"/>
</dbReference>
<dbReference type="CDD" id="cd17039">
    <property type="entry name" value="Ubl_ubiquitin_like"/>
    <property type="match status" value="1"/>
</dbReference>
<feature type="repeat" description="ANK" evidence="3">
    <location>
        <begin position="485"/>
        <end position="517"/>
    </location>
</feature>
<feature type="domain" description="Ubiquitin-like" evidence="4">
    <location>
        <begin position="382"/>
        <end position="441"/>
    </location>
</feature>
<dbReference type="InterPro" id="IPR036770">
    <property type="entry name" value="Ankyrin_rpt-contain_sf"/>
</dbReference>
<dbReference type="PROSITE" id="PS50088">
    <property type="entry name" value="ANK_REPEAT"/>
    <property type="match status" value="5"/>
</dbReference>
<dbReference type="Proteomes" id="UP000186817">
    <property type="component" value="Unassembled WGS sequence"/>
</dbReference>
<dbReference type="InterPro" id="IPR050889">
    <property type="entry name" value="Dendritic_Spine_Reg/Scaffold"/>
</dbReference>
<feature type="repeat" description="ANK" evidence="3">
    <location>
        <begin position="584"/>
        <end position="616"/>
    </location>
</feature>
<keyword evidence="1" id="KW-0677">Repeat</keyword>
<dbReference type="OrthoDB" id="441397at2759"/>
<dbReference type="InterPro" id="IPR029071">
    <property type="entry name" value="Ubiquitin-like_domsf"/>
</dbReference>